<feature type="domain" description="Protein kinase" evidence="5">
    <location>
        <begin position="96"/>
        <end position="471"/>
    </location>
</feature>
<evidence type="ECO:0000313" key="6">
    <source>
        <dbReference type="EMBL" id="KAJ1722442.1"/>
    </source>
</evidence>
<keyword evidence="7" id="KW-1185">Reference proteome</keyword>
<evidence type="ECO:0000259" key="5">
    <source>
        <dbReference type="PROSITE" id="PS50011"/>
    </source>
</evidence>
<dbReference type="PANTHER" id="PTHR44329">
    <property type="entry name" value="SERINE/THREONINE-PROTEIN KINASE TNNI3K-RELATED"/>
    <property type="match status" value="1"/>
</dbReference>
<dbReference type="InterPro" id="IPR011009">
    <property type="entry name" value="Kinase-like_dom_sf"/>
</dbReference>
<feature type="binding site" evidence="3">
    <location>
        <position position="130"/>
    </location>
    <ligand>
        <name>ATP</name>
        <dbReference type="ChEBI" id="CHEBI:30616"/>
    </ligand>
</feature>
<dbReference type="PANTHER" id="PTHR44329:SF261">
    <property type="entry name" value="ZINC FINGER CONTAINING PROTEIN KINASE-RELATED"/>
    <property type="match status" value="1"/>
</dbReference>
<dbReference type="InterPro" id="IPR051681">
    <property type="entry name" value="Ser/Thr_Kinases-Pseudokinases"/>
</dbReference>
<dbReference type="PROSITE" id="PS50011">
    <property type="entry name" value="PROTEIN_KINASE_DOM"/>
    <property type="match status" value="1"/>
</dbReference>
<dbReference type="InterPro" id="IPR017441">
    <property type="entry name" value="Protein_kinase_ATP_BS"/>
</dbReference>
<accession>A0A9W8CT30</accession>
<dbReference type="GO" id="GO:0004674">
    <property type="term" value="F:protein serine/threonine kinase activity"/>
    <property type="evidence" value="ECO:0007669"/>
    <property type="project" value="UniProtKB-KW"/>
</dbReference>
<keyword evidence="4" id="KW-0723">Serine/threonine-protein kinase</keyword>
<protein>
    <recommendedName>
        <fullName evidence="5">Protein kinase domain-containing protein</fullName>
    </recommendedName>
</protein>
<dbReference type="SUPFAM" id="SSF56112">
    <property type="entry name" value="Protein kinase-like (PK-like)"/>
    <property type="match status" value="1"/>
</dbReference>
<dbReference type="PROSITE" id="PS00107">
    <property type="entry name" value="PROTEIN_KINASE_ATP"/>
    <property type="match status" value="1"/>
</dbReference>
<name>A0A9W8CT30_9FUNG</name>
<keyword evidence="4" id="KW-0808">Transferase</keyword>
<dbReference type="InterPro" id="IPR000719">
    <property type="entry name" value="Prot_kinase_dom"/>
</dbReference>
<sequence>MTHQQHSSQGAAAQNLFAPAALLGKQLAATSDAGGGNGLPTLDIKCCMPPTDAQSTARSGSNAALLLDTIARGGLSSSDTLTPLPTEDTARRSVCVDRSRVLGAGQYSTVCLGTLVTRDEEAEDVACAIKIPHANNLDARELGLIEAAGLAHVGAGATVRCFGLVDLQAAADEKGLSPVLSWAEAGDRAVAGGEWGLVLELCEGGTCWEWMLAHRAQMNAELFFHWARQLATALAALEAAAVAHKDIKGHNMLIDSCGNIRLADFTAMEFSAEALGDMKHMCPTLDPASFPAYTDFSGTIPYSAPEALAFNSASGMRSPTDLHKMDIYSAGVTLYTLFVSGAEPYAAVKSSVEQMLLASRGAFWEWEERHYLTTLPNRADTAPPSPVETPDTVGKQLAAGLARSLSLGPKPLGRRRTLRSREKTPREYKRFLSGELLPTKVEDLLREMTHADPKQRPDATQVLQRLDSMELDVFEPTD</sequence>
<dbReference type="OrthoDB" id="4062651at2759"/>
<keyword evidence="1 3" id="KW-0547">Nucleotide-binding</keyword>
<dbReference type="PROSITE" id="PS00108">
    <property type="entry name" value="PROTEIN_KINASE_ST"/>
    <property type="match status" value="1"/>
</dbReference>
<evidence type="ECO:0000256" key="3">
    <source>
        <dbReference type="PROSITE-ProRule" id="PRU10141"/>
    </source>
</evidence>
<dbReference type="EMBL" id="JANBOJ010000111">
    <property type="protein sequence ID" value="KAJ1722442.1"/>
    <property type="molecule type" value="Genomic_DNA"/>
</dbReference>
<dbReference type="GO" id="GO:0005524">
    <property type="term" value="F:ATP binding"/>
    <property type="evidence" value="ECO:0007669"/>
    <property type="project" value="UniProtKB-UniRule"/>
</dbReference>
<dbReference type="Pfam" id="PF00069">
    <property type="entry name" value="Pkinase"/>
    <property type="match status" value="1"/>
</dbReference>
<evidence type="ECO:0000313" key="7">
    <source>
        <dbReference type="Proteomes" id="UP001149813"/>
    </source>
</evidence>
<evidence type="ECO:0000256" key="2">
    <source>
        <dbReference type="ARBA" id="ARBA00022840"/>
    </source>
</evidence>
<dbReference type="InterPro" id="IPR008271">
    <property type="entry name" value="Ser/Thr_kinase_AS"/>
</dbReference>
<keyword evidence="2 3" id="KW-0067">ATP-binding</keyword>
<reference evidence="6" key="1">
    <citation type="submission" date="2022-07" db="EMBL/GenBank/DDBJ databases">
        <title>Phylogenomic reconstructions and comparative analyses of Kickxellomycotina fungi.</title>
        <authorList>
            <person name="Reynolds N.K."/>
            <person name="Stajich J.E."/>
            <person name="Barry K."/>
            <person name="Grigoriev I.V."/>
            <person name="Crous P."/>
            <person name="Smith M.E."/>
        </authorList>
    </citation>
    <scope>NUCLEOTIDE SEQUENCE</scope>
    <source>
        <strain evidence="6">NBRC 32514</strain>
    </source>
</reference>
<keyword evidence="4" id="KW-0418">Kinase</keyword>
<dbReference type="SMART" id="SM00220">
    <property type="entry name" value="S_TKc"/>
    <property type="match status" value="1"/>
</dbReference>
<dbReference type="Gene3D" id="1.10.510.10">
    <property type="entry name" value="Transferase(Phosphotransferase) domain 1"/>
    <property type="match status" value="1"/>
</dbReference>
<evidence type="ECO:0000256" key="4">
    <source>
        <dbReference type="RuleBase" id="RU000304"/>
    </source>
</evidence>
<organism evidence="6 7">
    <name type="scientific">Coemansia erecta</name>
    <dbReference type="NCBI Taxonomy" id="147472"/>
    <lineage>
        <taxon>Eukaryota</taxon>
        <taxon>Fungi</taxon>
        <taxon>Fungi incertae sedis</taxon>
        <taxon>Zoopagomycota</taxon>
        <taxon>Kickxellomycotina</taxon>
        <taxon>Kickxellomycetes</taxon>
        <taxon>Kickxellales</taxon>
        <taxon>Kickxellaceae</taxon>
        <taxon>Coemansia</taxon>
    </lineage>
</organism>
<evidence type="ECO:0000256" key="1">
    <source>
        <dbReference type="ARBA" id="ARBA00022741"/>
    </source>
</evidence>
<dbReference type="AlphaFoldDB" id="A0A9W8CT30"/>
<proteinExistence type="inferred from homology"/>
<gene>
    <name evidence="6" type="ORF">LPJ53_003126</name>
</gene>
<comment type="similarity">
    <text evidence="4">Belongs to the protein kinase superfamily.</text>
</comment>
<dbReference type="Proteomes" id="UP001149813">
    <property type="component" value="Unassembled WGS sequence"/>
</dbReference>
<comment type="caution">
    <text evidence="6">The sequence shown here is derived from an EMBL/GenBank/DDBJ whole genome shotgun (WGS) entry which is preliminary data.</text>
</comment>